<dbReference type="GO" id="GO:0000287">
    <property type="term" value="F:magnesium ion binding"/>
    <property type="evidence" value="ECO:0007669"/>
    <property type="project" value="UniProtKB-UniRule"/>
</dbReference>
<name>A0A7X3FIL4_9BACL</name>
<proteinExistence type="inferred from homology"/>
<dbReference type="PANTHER" id="PTHR37311:SF1">
    <property type="entry name" value="2-PHOSPHOSULFOLACTATE PHOSPHATASE-RELATED"/>
    <property type="match status" value="1"/>
</dbReference>
<evidence type="ECO:0000256" key="6">
    <source>
        <dbReference type="ARBA" id="ARBA00022842"/>
    </source>
</evidence>
<keyword evidence="5 8" id="KW-0378">Hydrolase</keyword>
<dbReference type="Gene3D" id="3.90.1560.10">
    <property type="entry name" value="ComB-like"/>
    <property type="match status" value="1"/>
</dbReference>
<evidence type="ECO:0000256" key="3">
    <source>
        <dbReference type="ARBA" id="ARBA00012953"/>
    </source>
</evidence>
<gene>
    <name evidence="8" type="primary">comB</name>
    <name evidence="9" type="ORF">EDM21_11665</name>
</gene>
<evidence type="ECO:0000256" key="7">
    <source>
        <dbReference type="ARBA" id="ARBA00033711"/>
    </source>
</evidence>
<evidence type="ECO:0000256" key="5">
    <source>
        <dbReference type="ARBA" id="ARBA00022801"/>
    </source>
</evidence>
<comment type="catalytic activity">
    <reaction evidence="7 8">
        <text>(2R)-O-phospho-3-sulfolactate + H2O = (2R)-3-sulfolactate + phosphate</text>
        <dbReference type="Rhea" id="RHEA:23416"/>
        <dbReference type="ChEBI" id="CHEBI:15377"/>
        <dbReference type="ChEBI" id="CHEBI:15597"/>
        <dbReference type="ChEBI" id="CHEBI:43474"/>
        <dbReference type="ChEBI" id="CHEBI:58738"/>
        <dbReference type="EC" id="3.1.3.71"/>
    </reaction>
</comment>
<dbReference type="AlphaFoldDB" id="A0A7X3FIL4"/>
<keyword evidence="6 8" id="KW-0460">Magnesium</keyword>
<evidence type="ECO:0000313" key="9">
    <source>
        <dbReference type="EMBL" id="MVP00169.1"/>
    </source>
</evidence>
<comment type="similarity">
    <text evidence="2 8">Belongs to the ComB family.</text>
</comment>
<evidence type="ECO:0000256" key="4">
    <source>
        <dbReference type="ARBA" id="ARBA00021948"/>
    </source>
</evidence>
<reference evidence="9 10" key="1">
    <citation type="journal article" date="2019" name="Microorganisms">
        <title>Paenibacillus lutrae sp. nov., A Chitinolytic Species Isolated from A River Otter in Castril Natural Park, Granada, Spain.</title>
        <authorList>
            <person name="Rodriguez M."/>
            <person name="Reina J.C."/>
            <person name="Bejar V."/>
            <person name="Llamas I."/>
        </authorList>
    </citation>
    <scope>NUCLEOTIDE SEQUENCE [LARGE SCALE GENOMIC DNA]</scope>
    <source>
        <strain evidence="9 10">N10</strain>
    </source>
</reference>
<dbReference type="InterPro" id="IPR036702">
    <property type="entry name" value="ComB-like_sf"/>
</dbReference>
<dbReference type="EMBL" id="RHLK01000005">
    <property type="protein sequence ID" value="MVP00169.1"/>
    <property type="molecule type" value="Genomic_DNA"/>
</dbReference>
<dbReference type="SUPFAM" id="SSF142823">
    <property type="entry name" value="ComB-like"/>
    <property type="match status" value="1"/>
</dbReference>
<dbReference type="InterPro" id="IPR005238">
    <property type="entry name" value="ComB-like"/>
</dbReference>
<accession>A0A7X3FIL4</accession>
<evidence type="ECO:0000256" key="1">
    <source>
        <dbReference type="ARBA" id="ARBA00001946"/>
    </source>
</evidence>
<evidence type="ECO:0000256" key="2">
    <source>
        <dbReference type="ARBA" id="ARBA00009997"/>
    </source>
</evidence>
<evidence type="ECO:0000313" key="10">
    <source>
        <dbReference type="Proteomes" id="UP000490800"/>
    </source>
</evidence>
<comment type="cofactor">
    <cofactor evidence="1 8">
        <name>Mg(2+)</name>
        <dbReference type="ChEBI" id="CHEBI:18420"/>
    </cofactor>
</comment>
<dbReference type="Proteomes" id="UP000490800">
    <property type="component" value="Unassembled WGS sequence"/>
</dbReference>
<dbReference type="Pfam" id="PF04029">
    <property type="entry name" value="2-ph_phosp"/>
    <property type="match status" value="1"/>
</dbReference>
<organism evidence="9 10">
    <name type="scientific">Paenibacillus lutrae</name>
    <dbReference type="NCBI Taxonomy" id="2078573"/>
    <lineage>
        <taxon>Bacteria</taxon>
        <taxon>Bacillati</taxon>
        <taxon>Bacillota</taxon>
        <taxon>Bacilli</taxon>
        <taxon>Bacillales</taxon>
        <taxon>Paenibacillaceae</taxon>
        <taxon>Paenibacillus</taxon>
    </lineage>
</organism>
<sequence length="245" mass="25574">MRIDVIPFLTAVHPEDLAGKTVLVIDVLRATTTILAALGSGSSCVVPVETVEEALELHTQGDVLGGERGCERIAGFDLGNSPLEYTPAAVEGRRVILTTTNGTRALQKASQASHVAAASLLNGAACAQAVLDWQRDAVILCAGTRGAFCLEDGLCAGQIVSHLLSSGSGSSLSICDFSRAMAACYTRHAGQLAEALTDSDNGRRLSGLGFRADLEYSARADTSRLVPVLTGNVLVPLSEHQPMPF</sequence>
<dbReference type="EC" id="3.1.3.71" evidence="3 8"/>
<evidence type="ECO:0000256" key="8">
    <source>
        <dbReference type="HAMAP-Rule" id="MF_00490"/>
    </source>
</evidence>
<dbReference type="HAMAP" id="MF_00490">
    <property type="entry name" value="ComB"/>
    <property type="match status" value="1"/>
</dbReference>
<dbReference type="FunFam" id="3.90.1560.10:FF:000001">
    <property type="entry name" value="Probable 2-phosphosulfolactate phosphatase"/>
    <property type="match status" value="1"/>
</dbReference>
<dbReference type="OrthoDB" id="4913at2"/>
<dbReference type="GO" id="GO:0050545">
    <property type="term" value="F:sulfopyruvate decarboxylase activity"/>
    <property type="evidence" value="ECO:0007669"/>
    <property type="project" value="TreeGrafter"/>
</dbReference>
<protein>
    <recommendedName>
        <fullName evidence="4 8">Probable 2-phosphosulfolactate phosphatase</fullName>
        <ecNumber evidence="3 8">3.1.3.71</ecNumber>
    </recommendedName>
</protein>
<dbReference type="RefSeq" id="WP_157335619.1">
    <property type="nucleotide sequence ID" value="NZ_RHLK01000005.1"/>
</dbReference>
<keyword evidence="10" id="KW-1185">Reference proteome</keyword>
<comment type="caution">
    <text evidence="9">The sequence shown here is derived from an EMBL/GenBank/DDBJ whole genome shotgun (WGS) entry which is preliminary data.</text>
</comment>
<dbReference type="PANTHER" id="PTHR37311">
    <property type="entry name" value="2-PHOSPHOSULFOLACTATE PHOSPHATASE-RELATED"/>
    <property type="match status" value="1"/>
</dbReference>
<dbReference type="GO" id="GO:0050532">
    <property type="term" value="F:2-phosphosulfolactate phosphatase activity"/>
    <property type="evidence" value="ECO:0007669"/>
    <property type="project" value="UniProtKB-UniRule"/>
</dbReference>